<keyword evidence="4" id="KW-1185">Reference proteome</keyword>
<evidence type="ECO:0000256" key="2">
    <source>
        <dbReference type="SAM" id="Phobius"/>
    </source>
</evidence>
<evidence type="ECO:0000313" key="4">
    <source>
        <dbReference type="Proteomes" id="UP001153148"/>
    </source>
</evidence>
<reference evidence="3" key="1">
    <citation type="submission" date="2021-03" db="EMBL/GenBank/DDBJ databases">
        <authorList>
            <person name="Tran Van P."/>
        </authorList>
    </citation>
    <scope>NUCLEOTIDE SEQUENCE</scope>
</reference>
<keyword evidence="2" id="KW-0812">Transmembrane</keyword>
<keyword evidence="2" id="KW-0472">Membrane</keyword>
<dbReference type="Proteomes" id="UP001153148">
    <property type="component" value="Unassembled WGS sequence"/>
</dbReference>
<evidence type="ECO:0000313" key="3">
    <source>
        <dbReference type="EMBL" id="CAG2059561.1"/>
    </source>
</evidence>
<dbReference type="EMBL" id="CAJPIN010009913">
    <property type="protein sequence ID" value="CAG2059561.1"/>
    <property type="molecule type" value="Genomic_DNA"/>
</dbReference>
<protein>
    <submittedName>
        <fullName evidence="3">Uncharacterized protein</fullName>
    </submittedName>
</protein>
<comment type="caution">
    <text evidence="3">The sequence shown here is derived from an EMBL/GenBank/DDBJ whole genome shotgun (WGS) entry which is preliminary data.</text>
</comment>
<proteinExistence type="predicted"/>
<feature type="non-terminal residue" evidence="3">
    <location>
        <position position="1"/>
    </location>
</feature>
<feature type="transmembrane region" description="Helical" evidence="2">
    <location>
        <begin position="372"/>
        <end position="396"/>
    </location>
</feature>
<feature type="region of interest" description="Disordered" evidence="1">
    <location>
        <begin position="107"/>
        <end position="198"/>
    </location>
</feature>
<name>A0ABN7P2A7_TIMPD</name>
<feature type="compositionally biased region" description="Low complexity" evidence="1">
    <location>
        <begin position="153"/>
        <end position="172"/>
    </location>
</feature>
<gene>
    <name evidence="3" type="ORF">TPAB3V08_LOCUS6523</name>
</gene>
<organism evidence="3 4">
    <name type="scientific">Timema podura</name>
    <name type="common">Walking stick</name>
    <dbReference type="NCBI Taxonomy" id="61482"/>
    <lineage>
        <taxon>Eukaryota</taxon>
        <taxon>Metazoa</taxon>
        <taxon>Ecdysozoa</taxon>
        <taxon>Arthropoda</taxon>
        <taxon>Hexapoda</taxon>
        <taxon>Insecta</taxon>
        <taxon>Pterygota</taxon>
        <taxon>Neoptera</taxon>
        <taxon>Polyneoptera</taxon>
        <taxon>Phasmatodea</taxon>
        <taxon>Timematodea</taxon>
        <taxon>Timematoidea</taxon>
        <taxon>Timematidae</taxon>
        <taxon>Timema</taxon>
    </lineage>
</organism>
<evidence type="ECO:0000256" key="1">
    <source>
        <dbReference type="SAM" id="MobiDB-lite"/>
    </source>
</evidence>
<feature type="compositionally biased region" description="Basic and acidic residues" evidence="1">
    <location>
        <begin position="130"/>
        <end position="144"/>
    </location>
</feature>
<sequence>VGIVLYPPYTGPYKEGVVLYPPYTGPYKEGIVLYPPYTGPYKEGIVLYPPYTGPYKEGVDCDHTCDLCQWTVTTLVTCSARELRLLAARATKLAEEEIARSNRLIQPETQKRFAPKVPSVPQPANRPLPSKRDPIPEPSTKLETRPAPMTKQAPVTKPAAKLTKPAPTVTKPAPAPSYKQPPQRGLRFPTPPKKTPEGLNRILVNMDKETIDLKSSVNIVERNIAKESDRTFSRCEVLASFAASLAEEWPSSVESIVRGHLAYHHKGGPLDTSSKEIRMVEGLLKLTAIITSTEEGYLHLHKNAAGQAALVTFAQFTTEIPIPSGETMIREILLVLLNMWHRPHDMEYFERRSEHFEVIQYIFRSRGSSETLLHLTLLLLLFVITGIQSAIAYRNLNHFIPKDRLRQIAVESKNLEIIGVTQDVMNAWNRSFQQFTGRGDP</sequence>
<accession>A0ABN7P2A7</accession>
<keyword evidence="2" id="KW-1133">Transmembrane helix</keyword>